<protein>
    <submittedName>
        <fullName evidence="2">Uncharacterized protein</fullName>
    </submittedName>
</protein>
<evidence type="ECO:0000313" key="2">
    <source>
        <dbReference type="EMBL" id="KAH6693529.1"/>
    </source>
</evidence>
<comment type="caution">
    <text evidence="2">The sequence shown here is derived from an EMBL/GenBank/DDBJ whole genome shotgun (WGS) entry which is preliminary data.</text>
</comment>
<evidence type="ECO:0000313" key="3">
    <source>
        <dbReference type="Proteomes" id="UP000770015"/>
    </source>
</evidence>
<proteinExistence type="predicted"/>
<dbReference type="Proteomes" id="UP000770015">
    <property type="component" value="Unassembled WGS sequence"/>
</dbReference>
<feature type="region of interest" description="Disordered" evidence="1">
    <location>
        <begin position="1"/>
        <end position="41"/>
    </location>
</feature>
<sequence length="160" mass="17462">MKVARPQKPARQVSQQVLPPSRRVGEVCHGTRPLPRTASHPTASVCRRVCASETTSHTLSFGSALVVFSLAGNVGPWTKPHLTRPSLRANVETMPAPAPRSLRTSVVGTGAGARTRSPSGADKIHPYIQASPAVRGRSRKPAILPGRWRIQWRQLRQVFR</sequence>
<keyword evidence="3" id="KW-1185">Reference proteome</keyword>
<dbReference type="EMBL" id="JAGSXJ010000003">
    <property type="protein sequence ID" value="KAH6693529.1"/>
    <property type="molecule type" value="Genomic_DNA"/>
</dbReference>
<evidence type="ECO:0000256" key="1">
    <source>
        <dbReference type="SAM" id="MobiDB-lite"/>
    </source>
</evidence>
<reference evidence="2" key="1">
    <citation type="journal article" date="2021" name="Nat. Commun.">
        <title>Genetic determinants of endophytism in the Arabidopsis root mycobiome.</title>
        <authorList>
            <person name="Mesny F."/>
            <person name="Miyauchi S."/>
            <person name="Thiergart T."/>
            <person name="Pickel B."/>
            <person name="Atanasova L."/>
            <person name="Karlsson M."/>
            <person name="Huettel B."/>
            <person name="Barry K.W."/>
            <person name="Haridas S."/>
            <person name="Chen C."/>
            <person name="Bauer D."/>
            <person name="Andreopoulos W."/>
            <person name="Pangilinan J."/>
            <person name="LaButti K."/>
            <person name="Riley R."/>
            <person name="Lipzen A."/>
            <person name="Clum A."/>
            <person name="Drula E."/>
            <person name="Henrissat B."/>
            <person name="Kohler A."/>
            <person name="Grigoriev I.V."/>
            <person name="Martin F.M."/>
            <person name="Hacquard S."/>
        </authorList>
    </citation>
    <scope>NUCLEOTIDE SEQUENCE</scope>
    <source>
        <strain evidence="2">MPI-SDFR-AT-0117</strain>
    </source>
</reference>
<name>A0A9P8VKN2_9PEZI</name>
<gene>
    <name evidence="2" type="ORF">F5X68DRAFT_45641</name>
</gene>
<accession>A0A9P8VKN2</accession>
<dbReference type="AlphaFoldDB" id="A0A9P8VKN2"/>
<organism evidence="2 3">
    <name type="scientific">Plectosphaerella plurivora</name>
    <dbReference type="NCBI Taxonomy" id="936078"/>
    <lineage>
        <taxon>Eukaryota</taxon>
        <taxon>Fungi</taxon>
        <taxon>Dikarya</taxon>
        <taxon>Ascomycota</taxon>
        <taxon>Pezizomycotina</taxon>
        <taxon>Sordariomycetes</taxon>
        <taxon>Hypocreomycetidae</taxon>
        <taxon>Glomerellales</taxon>
        <taxon>Plectosphaerellaceae</taxon>
        <taxon>Plectosphaerella</taxon>
    </lineage>
</organism>